<evidence type="ECO:0000313" key="2">
    <source>
        <dbReference type="Proteomes" id="UP000169752"/>
    </source>
</evidence>
<proteinExistence type="predicted"/>
<sequence>MGPLTIYTVLILVSPQDNSTVTLTAREGCLWRHGGTSELTVEVPRKDYASTTSNQLVCTKAGVLLRVEVGRYLSMTEWMPRLLDSVRYSADGIKNSTYFVRATPDSISHILATNDEHLATDEGGPEMPGVYYNTFSGKHYAYYPLGVRAESRDLGEDRWTVRCVTTWPATAELVVAGGGGDGTRVIQMDESHQITLPYHEAYGAWCRAKWLTHTTSTYVMTTPSSSVLLQLILMVLMVLGLIYARKAMRSRMGGIQLSVVRPPTKWLFAPRAVLTHNGELK</sequence>
<dbReference type="EMBL" id="AP008984">
    <property type="protein sequence ID" value="BAF48937.1"/>
    <property type="molecule type" value="Genomic_DNA"/>
</dbReference>
<reference evidence="1 2" key="1">
    <citation type="journal article" date="2007" name="J. Virol.">
        <title>Genome sequences of three koi herpesvirus isolates representing the expanding distribution of an emerging disease threatening koi and common carp worldwide.</title>
        <authorList>
            <person name="Aoki T."/>
            <person name="Hirono I."/>
            <person name="Kurokawa K."/>
            <person name="Fukuda H."/>
            <person name="Nahary R."/>
            <person name="Eldar A."/>
            <person name="Davison A.J."/>
            <person name="Waltzek T.B."/>
            <person name="Bercovier H."/>
            <person name="Hedrick R.P."/>
        </authorList>
    </citation>
    <scope>NUCLEOTIDE SEQUENCE [LARGE SCALE GENOMIC DNA]</scope>
    <source>
        <strain evidence="1">TUMST1</strain>
    </source>
</reference>
<accession>A4FTL8</accession>
<name>A4FTL8_CYHV3</name>
<gene>
    <name evidence="1" type="ORF">KHVJ133</name>
</gene>
<protein>
    <submittedName>
        <fullName evidence="1">Uncharacterized protein</fullName>
    </submittedName>
</protein>
<dbReference type="Proteomes" id="UP000169752">
    <property type="component" value="Segment"/>
</dbReference>
<evidence type="ECO:0000313" key="1">
    <source>
        <dbReference type="EMBL" id="BAF48937.1"/>
    </source>
</evidence>
<organism evidence="1 2">
    <name type="scientific">Cyprinid herpesvirus 3</name>
    <name type="common">CyHV-3</name>
    <dbReference type="NCBI Taxonomy" id="180230"/>
    <lineage>
        <taxon>Viruses</taxon>
        <taxon>Duplodnaviria</taxon>
        <taxon>Heunggongvirae</taxon>
        <taxon>Peploviricota</taxon>
        <taxon>Herviviricetes</taxon>
        <taxon>Herpesvirales</taxon>
        <taxon>Alloherpesviridae</taxon>
        <taxon>Cyvirus</taxon>
        <taxon>Cyvirus cyprinidallo3</taxon>
    </lineage>
</organism>